<sequence length="304" mass="32778">MIKWSQTSLLAAIEATYGTLPAVLNAMLTKDIEIRPLEGEEVERGLNTPYLGAEETMFTNEYAGISFKVELVGSGTLGLAPAWGPLMRACGMAEVIVADTSVEYTPVSDSVESVAMHFQLGRNKHTLLGAQGSYTIELEKGIPYLSFDFKGLYVPPSDNALPAADFSAWPKPIPLGAGRTTDFLLHGFEVVPSKLSIDSGNEVEFDPTLTTAKIEFLDRAMSGSVNIAAPNIADIDFFSRALNSQTGNLQIKHGPAGGHRVTISCPKVQVKQPKYVERTKKAEIEMALAILPSAGNDEFSLLLD</sequence>
<dbReference type="InterPro" id="IPR044000">
    <property type="entry name" value="Phage_tube_2"/>
</dbReference>
<gene>
    <name evidence="1" type="ORF">FQP85_08430</name>
</gene>
<evidence type="ECO:0000313" key="2">
    <source>
        <dbReference type="Proteomes" id="UP000317938"/>
    </source>
</evidence>
<name>A0ABY3FE55_9GAMM</name>
<dbReference type="Proteomes" id="UP000317938">
    <property type="component" value="Unassembled WGS sequence"/>
</dbReference>
<keyword evidence="2" id="KW-1185">Reference proteome</keyword>
<dbReference type="EMBL" id="VNFF01000007">
    <property type="protein sequence ID" value="TVU83792.1"/>
    <property type="molecule type" value="Genomic_DNA"/>
</dbReference>
<reference evidence="1 2" key="1">
    <citation type="submission" date="2019-07" db="EMBL/GenBank/DDBJ databases">
        <title>Diversity of Bacteria from Kongsfjorden, Arctic.</title>
        <authorList>
            <person name="Yu Y."/>
        </authorList>
    </citation>
    <scope>NUCLEOTIDE SEQUENCE [LARGE SCALE GENOMIC DNA]</scope>
    <source>
        <strain evidence="1 2">SM1927</strain>
    </source>
</reference>
<organism evidence="1 2">
    <name type="scientific">Pseudoalteromonas neustonica</name>
    <dbReference type="NCBI Taxonomy" id="1840331"/>
    <lineage>
        <taxon>Bacteria</taxon>
        <taxon>Pseudomonadati</taxon>
        <taxon>Pseudomonadota</taxon>
        <taxon>Gammaproteobacteria</taxon>
        <taxon>Alteromonadales</taxon>
        <taxon>Pseudoalteromonadaceae</taxon>
        <taxon>Pseudoalteromonas</taxon>
    </lineage>
</organism>
<accession>A0ABY3FE55</accession>
<evidence type="ECO:0000313" key="1">
    <source>
        <dbReference type="EMBL" id="TVU83792.1"/>
    </source>
</evidence>
<protein>
    <submittedName>
        <fullName evidence="1">Uncharacterized protein</fullName>
    </submittedName>
</protein>
<proteinExistence type="predicted"/>
<dbReference type="RefSeq" id="WP_145236465.1">
    <property type="nucleotide sequence ID" value="NZ_VNFF01000007.1"/>
</dbReference>
<dbReference type="Pfam" id="PF18906">
    <property type="entry name" value="Phage_tube_2"/>
    <property type="match status" value="1"/>
</dbReference>
<comment type="caution">
    <text evidence="1">The sequence shown here is derived from an EMBL/GenBank/DDBJ whole genome shotgun (WGS) entry which is preliminary data.</text>
</comment>